<dbReference type="Proteomes" id="UP000615446">
    <property type="component" value="Unassembled WGS sequence"/>
</dbReference>
<dbReference type="AlphaFoldDB" id="A0A8H3M584"/>
<organism evidence="2 3">
    <name type="scientific">Rhizophagus clarus</name>
    <dbReference type="NCBI Taxonomy" id="94130"/>
    <lineage>
        <taxon>Eukaryota</taxon>
        <taxon>Fungi</taxon>
        <taxon>Fungi incertae sedis</taxon>
        <taxon>Mucoromycota</taxon>
        <taxon>Glomeromycotina</taxon>
        <taxon>Glomeromycetes</taxon>
        <taxon>Glomerales</taxon>
        <taxon>Glomeraceae</taxon>
        <taxon>Rhizophagus</taxon>
    </lineage>
</organism>
<proteinExistence type="predicted"/>
<sequence length="140" mass="16102">MSICLTTSEQFEPVINKPNKPISKNTNTPPKEISVKHDSSKPINEVLSTILLSRAQREERLKKRAVKLCEDPDKFVTITEKDKHDSLTFWNRMEIDSQMCAWTIELENDSKEHMDMMVHERLIGEEIICCGLEDNGVTIS</sequence>
<accession>A0A8H3M584</accession>
<evidence type="ECO:0000313" key="2">
    <source>
        <dbReference type="EMBL" id="GES96778.1"/>
    </source>
</evidence>
<evidence type="ECO:0000313" key="3">
    <source>
        <dbReference type="Proteomes" id="UP000615446"/>
    </source>
</evidence>
<protein>
    <submittedName>
        <fullName evidence="2">Uncharacterized protein</fullName>
    </submittedName>
</protein>
<dbReference type="OrthoDB" id="2423810at2759"/>
<comment type="caution">
    <text evidence="2">The sequence shown here is derived from an EMBL/GenBank/DDBJ whole genome shotgun (WGS) entry which is preliminary data.</text>
</comment>
<name>A0A8H3M584_9GLOM</name>
<reference evidence="2" key="1">
    <citation type="submission" date="2019-10" db="EMBL/GenBank/DDBJ databases">
        <title>Conservation and host-specific expression of non-tandemly repeated heterogenous ribosome RNA gene in arbuscular mycorrhizal fungi.</title>
        <authorList>
            <person name="Maeda T."/>
            <person name="Kobayashi Y."/>
            <person name="Nakagawa T."/>
            <person name="Ezawa T."/>
            <person name="Yamaguchi K."/>
            <person name="Bino T."/>
            <person name="Nishimoto Y."/>
            <person name="Shigenobu S."/>
            <person name="Kawaguchi M."/>
        </authorList>
    </citation>
    <scope>NUCLEOTIDE SEQUENCE</scope>
    <source>
        <strain evidence="2">HR1</strain>
    </source>
</reference>
<dbReference type="EMBL" id="BLAL01000252">
    <property type="protein sequence ID" value="GES96778.1"/>
    <property type="molecule type" value="Genomic_DNA"/>
</dbReference>
<gene>
    <name evidence="2" type="ORF">RCL2_002339400</name>
</gene>
<evidence type="ECO:0000256" key="1">
    <source>
        <dbReference type="SAM" id="MobiDB-lite"/>
    </source>
</evidence>
<feature type="region of interest" description="Disordered" evidence="1">
    <location>
        <begin position="15"/>
        <end position="39"/>
    </location>
</feature>